<protein>
    <submittedName>
        <fullName evidence="6">IclR family transcriptional regulator</fullName>
    </submittedName>
</protein>
<dbReference type="Pfam" id="PF09339">
    <property type="entry name" value="HTH_IclR"/>
    <property type="match status" value="1"/>
</dbReference>
<evidence type="ECO:0000256" key="1">
    <source>
        <dbReference type="ARBA" id="ARBA00023015"/>
    </source>
</evidence>
<sequence length="262" mass="27871">MSAVIPEIETSAGDASPQAAVKTLGKALALLDLVARAGHPPTIGELAVIAKLSRPTTHRLVQTLVAAGFLQQNARDGRLSIGLAVLPLAASLLDTHRLRADAMPHIQALAQKLNARVNLGILHQQKIMILGGAEKPTLPVIHSRFGRTVPMHCCALGKAILAWLPPAETQAILRDQPLVGRTPNTITTAPALLADLEKTRERGWSTEFRENTATSCCIGVPILDGMERPVAAISVAGRSIELLEQDVGPVLETAEIISHMLQ</sequence>
<dbReference type="Pfam" id="PF01614">
    <property type="entry name" value="IclR_C"/>
    <property type="match status" value="1"/>
</dbReference>
<dbReference type="EMBL" id="JABBFX010000001">
    <property type="protein sequence ID" value="NML43577.1"/>
    <property type="molecule type" value="Genomic_DNA"/>
</dbReference>
<dbReference type="InterPro" id="IPR050707">
    <property type="entry name" value="HTH_MetabolicPath_Reg"/>
</dbReference>
<reference evidence="6 7" key="1">
    <citation type="submission" date="2020-04" db="EMBL/GenBank/DDBJ databases">
        <title>Ramlibacter sp. G-1-2-2 isolated from soil.</title>
        <authorList>
            <person name="Dahal R.H."/>
        </authorList>
    </citation>
    <scope>NUCLEOTIDE SEQUENCE [LARGE SCALE GENOMIC DNA]</scope>
    <source>
        <strain evidence="6 7">G-1-2-2</strain>
    </source>
</reference>
<dbReference type="RefSeq" id="WP_169417775.1">
    <property type="nucleotide sequence ID" value="NZ_JABBFX010000001.1"/>
</dbReference>
<dbReference type="PANTHER" id="PTHR30136:SF24">
    <property type="entry name" value="HTH-TYPE TRANSCRIPTIONAL REPRESSOR ALLR"/>
    <property type="match status" value="1"/>
</dbReference>
<feature type="domain" description="IclR-ED" evidence="5">
    <location>
        <begin position="84"/>
        <end position="262"/>
    </location>
</feature>
<dbReference type="InterPro" id="IPR005471">
    <property type="entry name" value="Tscrpt_reg_IclR_N"/>
</dbReference>
<dbReference type="AlphaFoldDB" id="A0A848GZH9"/>
<feature type="domain" description="HTH iclR-type" evidence="4">
    <location>
        <begin position="21"/>
        <end position="83"/>
    </location>
</feature>
<dbReference type="Gene3D" id="3.30.450.40">
    <property type="match status" value="1"/>
</dbReference>
<organism evidence="6 7">
    <name type="scientific">Ramlibacter agri</name>
    <dbReference type="NCBI Taxonomy" id="2728837"/>
    <lineage>
        <taxon>Bacteria</taxon>
        <taxon>Pseudomonadati</taxon>
        <taxon>Pseudomonadota</taxon>
        <taxon>Betaproteobacteria</taxon>
        <taxon>Burkholderiales</taxon>
        <taxon>Comamonadaceae</taxon>
        <taxon>Ramlibacter</taxon>
    </lineage>
</organism>
<dbReference type="InterPro" id="IPR036388">
    <property type="entry name" value="WH-like_DNA-bd_sf"/>
</dbReference>
<dbReference type="SUPFAM" id="SSF46785">
    <property type="entry name" value="Winged helix' DNA-binding domain"/>
    <property type="match status" value="1"/>
</dbReference>
<dbReference type="PROSITE" id="PS51078">
    <property type="entry name" value="ICLR_ED"/>
    <property type="match status" value="1"/>
</dbReference>
<evidence type="ECO:0000313" key="6">
    <source>
        <dbReference type="EMBL" id="NML43577.1"/>
    </source>
</evidence>
<dbReference type="InterPro" id="IPR036390">
    <property type="entry name" value="WH_DNA-bd_sf"/>
</dbReference>
<keyword evidence="7" id="KW-1185">Reference proteome</keyword>
<dbReference type="SUPFAM" id="SSF55781">
    <property type="entry name" value="GAF domain-like"/>
    <property type="match status" value="1"/>
</dbReference>
<comment type="caution">
    <text evidence="6">The sequence shown here is derived from an EMBL/GenBank/DDBJ whole genome shotgun (WGS) entry which is preliminary data.</text>
</comment>
<evidence type="ECO:0000313" key="7">
    <source>
        <dbReference type="Proteomes" id="UP000541185"/>
    </source>
</evidence>
<evidence type="ECO:0000259" key="4">
    <source>
        <dbReference type="PROSITE" id="PS51077"/>
    </source>
</evidence>
<gene>
    <name evidence="6" type="ORF">HHL11_07440</name>
</gene>
<evidence type="ECO:0000259" key="5">
    <source>
        <dbReference type="PROSITE" id="PS51078"/>
    </source>
</evidence>
<dbReference type="GO" id="GO:0003700">
    <property type="term" value="F:DNA-binding transcription factor activity"/>
    <property type="evidence" value="ECO:0007669"/>
    <property type="project" value="TreeGrafter"/>
</dbReference>
<dbReference type="GO" id="GO:0045892">
    <property type="term" value="P:negative regulation of DNA-templated transcription"/>
    <property type="evidence" value="ECO:0007669"/>
    <property type="project" value="TreeGrafter"/>
</dbReference>
<dbReference type="PANTHER" id="PTHR30136">
    <property type="entry name" value="HELIX-TURN-HELIX TRANSCRIPTIONAL REGULATOR, ICLR FAMILY"/>
    <property type="match status" value="1"/>
</dbReference>
<dbReference type="Proteomes" id="UP000541185">
    <property type="component" value="Unassembled WGS sequence"/>
</dbReference>
<evidence type="ECO:0000256" key="3">
    <source>
        <dbReference type="ARBA" id="ARBA00023163"/>
    </source>
</evidence>
<name>A0A848GZH9_9BURK</name>
<dbReference type="PROSITE" id="PS51077">
    <property type="entry name" value="HTH_ICLR"/>
    <property type="match status" value="1"/>
</dbReference>
<dbReference type="GO" id="GO:0003677">
    <property type="term" value="F:DNA binding"/>
    <property type="evidence" value="ECO:0007669"/>
    <property type="project" value="UniProtKB-KW"/>
</dbReference>
<keyword evidence="2" id="KW-0238">DNA-binding</keyword>
<accession>A0A848GZH9</accession>
<keyword evidence="1" id="KW-0805">Transcription regulation</keyword>
<evidence type="ECO:0000256" key="2">
    <source>
        <dbReference type="ARBA" id="ARBA00023125"/>
    </source>
</evidence>
<dbReference type="InterPro" id="IPR029016">
    <property type="entry name" value="GAF-like_dom_sf"/>
</dbReference>
<keyword evidence="3" id="KW-0804">Transcription</keyword>
<dbReference type="Gene3D" id="1.10.10.10">
    <property type="entry name" value="Winged helix-like DNA-binding domain superfamily/Winged helix DNA-binding domain"/>
    <property type="match status" value="1"/>
</dbReference>
<proteinExistence type="predicted"/>
<dbReference type="SMART" id="SM00346">
    <property type="entry name" value="HTH_ICLR"/>
    <property type="match status" value="1"/>
</dbReference>
<dbReference type="InterPro" id="IPR014757">
    <property type="entry name" value="Tscrpt_reg_IclR_C"/>
</dbReference>